<dbReference type="InterPro" id="IPR011701">
    <property type="entry name" value="MFS"/>
</dbReference>
<feature type="transmembrane region" description="Helical" evidence="7">
    <location>
        <begin position="340"/>
        <end position="362"/>
    </location>
</feature>
<evidence type="ECO:0000256" key="3">
    <source>
        <dbReference type="ARBA" id="ARBA00022692"/>
    </source>
</evidence>
<dbReference type="InterPro" id="IPR036259">
    <property type="entry name" value="MFS_trans_sf"/>
</dbReference>
<reference evidence="8 9" key="1">
    <citation type="submission" date="2023-08" db="EMBL/GenBank/DDBJ databases">
        <title>Black Yeasts Isolated from many extreme environments.</title>
        <authorList>
            <person name="Coleine C."/>
            <person name="Stajich J.E."/>
            <person name="Selbmann L."/>
        </authorList>
    </citation>
    <scope>NUCLEOTIDE SEQUENCE [LARGE SCALE GENOMIC DNA]</scope>
    <source>
        <strain evidence="8 9">CCFEE 5910</strain>
    </source>
</reference>
<feature type="transmembrane region" description="Helical" evidence="7">
    <location>
        <begin position="256"/>
        <end position="278"/>
    </location>
</feature>
<comment type="caution">
    <text evidence="8">The sequence shown here is derived from an EMBL/GenBank/DDBJ whole genome shotgun (WGS) entry which is preliminary data.</text>
</comment>
<feature type="transmembrane region" description="Helical" evidence="7">
    <location>
        <begin position="137"/>
        <end position="156"/>
    </location>
</feature>
<feature type="transmembrane region" description="Helical" evidence="7">
    <location>
        <begin position="477"/>
        <end position="499"/>
    </location>
</feature>
<evidence type="ECO:0000256" key="2">
    <source>
        <dbReference type="ARBA" id="ARBA00022448"/>
    </source>
</evidence>
<feature type="region of interest" description="Disordered" evidence="6">
    <location>
        <begin position="1"/>
        <end position="31"/>
    </location>
</feature>
<dbReference type="SUPFAM" id="SSF103473">
    <property type="entry name" value="MFS general substrate transporter"/>
    <property type="match status" value="1"/>
</dbReference>
<keyword evidence="4 7" id="KW-1133">Transmembrane helix</keyword>
<evidence type="ECO:0000256" key="7">
    <source>
        <dbReference type="SAM" id="Phobius"/>
    </source>
</evidence>
<dbReference type="Proteomes" id="UP001309876">
    <property type="component" value="Unassembled WGS sequence"/>
</dbReference>
<dbReference type="Gene3D" id="1.20.1250.20">
    <property type="entry name" value="MFS general substrate transporter like domains"/>
    <property type="match status" value="2"/>
</dbReference>
<feature type="transmembrane region" description="Helical" evidence="7">
    <location>
        <begin position="219"/>
        <end position="244"/>
    </location>
</feature>
<dbReference type="FunFam" id="1.20.1250.20:FF:000018">
    <property type="entry name" value="MFS transporter permease"/>
    <property type="match status" value="1"/>
</dbReference>
<keyword evidence="9" id="KW-1185">Reference proteome</keyword>
<dbReference type="AlphaFoldDB" id="A0AAN7T008"/>
<keyword evidence="3 7" id="KW-0812">Transmembrane</keyword>
<feature type="transmembrane region" description="Helical" evidence="7">
    <location>
        <begin position="441"/>
        <end position="465"/>
    </location>
</feature>
<dbReference type="GO" id="GO:0016020">
    <property type="term" value="C:membrane"/>
    <property type="evidence" value="ECO:0007669"/>
    <property type="project" value="UniProtKB-SubCell"/>
</dbReference>
<dbReference type="PANTHER" id="PTHR43791:SF27">
    <property type="entry name" value="TRANSPORTER, PUTATIVE (AFU_ORTHOLOGUE AFUA_2G15730)-RELATED"/>
    <property type="match status" value="1"/>
</dbReference>
<name>A0AAN7T008_9EURO</name>
<gene>
    <name evidence="8" type="ORF">LTR05_004693</name>
</gene>
<evidence type="ECO:0000256" key="5">
    <source>
        <dbReference type="ARBA" id="ARBA00023136"/>
    </source>
</evidence>
<proteinExistence type="predicted"/>
<evidence type="ECO:0000256" key="4">
    <source>
        <dbReference type="ARBA" id="ARBA00022989"/>
    </source>
</evidence>
<dbReference type="Pfam" id="PF07690">
    <property type="entry name" value="MFS_1"/>
    <property type="match status" value="1"/>
</dbReference>
<dbReference type="GO" id="GO:0022857">
    <property type="term" value="F:transmembrane transporter activity"/>
    <property type="evidence" value="ECO:0007669"/>
    <property type="project" value="InterPro"/>
</dbReference>
<dbReference type="PANTHER" id="PTHR43791">
    <property type="entry name" value="PERMEASE-RELATED"/>
    <property type="match status" value="1"/>
</dbReference>
<feature type="compositionally biased region" description="Low complexity" evidence="6">
    <location>
        <begin position="1"/>
        <end position="14"/>
    </location>
</feature>
<keyword evidence="2" id="KW-0813">Transport</keyword>
<evidence type="ECO:0008006" key="10">
    <source>
        <dbReference type="Google" id="ProtNLM"/>
    </source>
</evidence>
<organism evidence="8 9">
    <name type="scientific">Lithohypha guttulata</name>
    <dbReference type="NCBI Taxonomy" id="1690604"/>
    <lineage>
        <taxon>Eukaryota</taxon>
        <taxon>Fungi</taxon>
        <taxon>Dikarya</taxon>
        <taxon>Ascomycota</taxon>
        <taxon>Pezizomycotina</taxon>
        <taxon>Eurotiomycetes</taxon>
        <taxon>Chaetothyriomycetidae</taxon>
        <taxon>Chaetothyriales</taxon>
        <taxon>Trichomeriaceae</taxon>
        <taxon>Lithohypha</taxon>
    </lineage>
</organism>
<comment type="subcellular location">
    <subcellularLocation>
        <location evidence="1">Membrane</location>
        <topology evidence="1">Multi-pass membrane protein</topology>
    </subcellularLocation>
</comment>
<evidence type="ECO:0000256" key="1">
    <source>
        <dbReference type="ARBA" id="ARBA00004141"/>
    </source>
</evidence>
<feature type="transmembrane region" description="Helical" evidence="7">
    <location>
        <begin position="374"/>
        <end position="395"/>
    </location>
</feature>
<feature type="transmembrane region" description="Helical" evidence="7">
    <location>
        <begin position="505"/>
        <end position="527"/>
    </location>
</feature>
<accession>A0AAN7T008</accession>
<keyword evidence="5 7" id="KW-0472">Membrane</keyword>
<feature type="transmembrane region" description="Helical" evidence="7">
    <location>
        <begin position="407"/>
        <end position="429"/>
    </location>
</feature>
<evidence type="ECO:0000313" key="8">
    <source>
        <dbReference type="EMBL" id="KAK5085408.1"/>
    </source>
</evidence>
<dbReference type="EMBL" id="JAVRRJ010000004">
    <property type="protein sequence ID" value="KAK5085408.1"/>
    <property type="molecule type" value="Genomic_DNA"/>
</dbReference>
<evidence type="ECO:0000313" key="9">
    <source>
        <dbReference type="Proteomes" id="UP001309876"/>
    </source>
</evidence>
<feature type="transmembrane region" description="Helical" evidence="7">
    <location>
        <begin position="162"/>
        <end position="182"/>
    </location>
</feature>
<evidence type="ECO:0000256" key="6">
    <source>
        <dbReference type="SAM" id="MobiDB-lite"/>
    </source>
</evidence>
<sequence length="583" mass="64809">MSRASSAATSPAPTSRRHIASSRAETYTPQIVNNEGLAEGLVAPISTTYCSEDHAYSSDAHDEAEKPRTRHVRRANTLSKDYEDEEEKAVVKKFDRRLTLLLAFLYLLSFLDRSNIGNARIAGLEEALQLSDREFDYCLVAFYITYIAFEWMILLYRLVPAHIYISLCVLAWGVVASLQSVVTSFSQLRALRACLGVTEAAFGPGVPFYMTFFYRREELAYRVGLQISAAPLATSFASGLAWIIVKLNQNGPIEPWRALFLFEGFPSIITAIFVWYLIPDSPDKARYLNARERKVARLRLKDEQHLEDSTIRNEHKPLSSNHLLSRLTTSKTFKTLSSSIAWLQALIFLSINVSFASLPVFLPTVIRSMQFSALTSQILSAPPYLFSFAFVLLIGRFSDSVSDSRGYCLMACSGISATSYFLTALSGHLEATNTLSEGTGIIVRYVAVYGAAMGLFSSVVLIITWNLNNQPSRKEKGLAMMIMNVVGQCGPLIGVNLFPKRDGPYYVTGMLVSGFFMSGVVLLSAILRWKLQKMNGQGSNGSVYEMVPMTISDSRSEEAENLMAHNTNDNSILSTGQAFRYML</sequence>
<protein>
    <recommendedName>
        <fullName evidence="10">Major facilitator superfamily (MFS) profile domain-containing protein</fullName>
    </recommendedName>
</protein>